<dbReference type="SUPFAM" id="SSF48056">
    <property type="entry name" value="Di-copper centre-containing domain"/>
    <property type="match status" value="1"/>
</dbReference>
<gene>
    <name evidence="1" type="ORF">SAMN05421863_107512</name>
</gene>
<dbReference type="Proteomes" id="UP000183287">
    <property type="component" value="Unassembled WGS sequence"/>
</dbReference>
<organism evidence="1 2">
    <name type="scientific">Nitrosomonas communis</name>
    <dbReference type="NCBI Taxonomy" id="44574"/>
    <lineage>
        <taxon>Bacteria</taxon>
        <taxon>Pseudomonadati</taxon>
        <taxon>Pseudomonadota</taxon>
        <taxon>Betaproteobacteria</taxon>
        <taxon>Nitrosomonadales</taxon>
        <taxon>Nitrosomonadaceae</taxon>
        <taxon>Nitrosomonas</taxon>
    </lineage>
</organism>
<dbReference type="AlphaFoldDB" id="A0A1I4V359"/>
<keyword evidence="2" id="KW-1185">Reference proteome</keyword>
<evidence type="ECO:0008006" key="3">
    <source>
        <dbReference type="Google" id="ProtNLM"/>
    </source>
</evidence>
<name>A0A1I4V359_9PROT</name>
<dbReference type="EMBL" id="FOUB01000075">
    <property type="protein sequence ID" value="SFM95595.1"/>
    <property type="molecule type" value="Genomic_DNA"/>
</dbReference>
<evidence type="ECO:0000313" key="1">
    <source>
        <dbReference type="EMBL" id="SFM95595.1"/>
    </source>
</evidence>
<dbReference type="RefSeq" id="WP_074906881.1">
    <property type="nucleotide sequence ID" value="NZ_FOUB01000075.1"/>
</dbReference>
<proteinExistence type="predicted"/>
<sequence>MAHSQFRNRLIALANDTSENPTGFLEGLSDIHFDWHDELPPTYGFLLFHHRVVRYFNSIVNSRLQPQISAFTPSDLQGMGVQPFTANLGNIDTLGELANFSSSIQSWHNNAHGLIGSATQTPMMDPRQNIFFQPFWRLHLYIDGLFQTVLQQYGDRQHSSQFIDSPAVAGHLEVSHHSWVPRI</sequence>
<evidence type="ECO:0000313" key="2">
    <source>
        <dbReference type="Proteomes" id="UP000183287"/>
    </source>
</evidence>
<accession>A0A1I4V359</accession>
<reference evidence="2" key="1">
    <citation type="submission" date="2016-10" db="EMBL/GenBank/DDBJ databases">
        <authorList>
            <person name="Varghese N."/>
            <person name="Submissions S."/>
        </authorList>
    </citation>
    <scope>NUCLEOTIDE SEQUENCE [LARGE SCALE GENOMIC DNA]</scope>
    <source>
        <strain evidence="2">Nm44</strain>
    </source>
</reference>
<protein>
    <recommendedName>
        <fullName evidence="3">Tyrosinase</fullName>
    </recommendedName>
</protein>
<dbReference type="InterPro" id="IPR008922">
    <property type="entry name" value="Di-copper_centre_dom_sf"/>
</dbReference>